<dbReference type="Pfam" id="PF22936">
    <property type="entry name" value="Pol_BBD"/>
    <property type="match status" value="1"/>
</dbReference>
<dbReference type="AlphaFoldDB" id="A0A1E3J7K8"/>
<proteinExistence type="predicted"/>
<comment type="caution">
    <text evidence="2">The sequence shown here is derived from an EMBL/GenBank/DDBJ whole genome shotgun (WGS) entry which is preliminary data.</text>
</comment>
<dbReference type="Proteomes" id="UP000094819">
    <property type="component" value="Unassembled WGS sequence"/>
</dbReference>
<dbReference type="GeneID" id="30193753"/>
<organism evidence="2 3">
    <name type="scientific">Cryptococcus wingfieldii CBS 7118</name>
    <dbReference type="NCBI Taxonomy" id="1295528"/>
    <lineage>
        <taxon>Eukaryota</taxon>
        <taxon>Fungi</taxon>
        <taxon>Dikarya</taxon>
        <taxon>Basidiomycota</taxon>
        <taxon>Agaricomycotina</taxon>
        <taxon>Tremellomycetes</taxon>
        <taxon>Tremellales</taxon>
        <taxon>Cryptococcaceae</taxon>
        <taxon>Cryptococcus</taxon>
    </lineage>
</organism>
<dbReference type="InterPro" id="IPR054722">
    <property type="entry name" value="PolX-like_BBD"/>
</dbReference>
<reference evidence="2 3" key="1">
    <citation type="submission" date="2016-06" db="EMBL/GenBank/DDBJ databases">
        <title>Evolution of pathogenesis and genome organization in the Tremellales.</title>
        <authorList>
            <person name="Cuomo C."/>
            <person name="Litvintseva A."/>
            <person name="Heitman J."/>
            <person name="Chen Y."/>
            <person name="Sun S."/>
            <person name="Springer D."/>
            <person name="Dromer F."/>
            <person name="Young S."/>
            <person name="Zeng Q."/>
            <person name="Chapman S."/>
            <person name="Gujja S."/>
            <person name="Saif S."/>
            <person name="Birren B."/>
        </authorList>
    </citation>
    <scope>NUCLEOTIDE SEQUENCE [LARGE SCALE GENOMIC DNA]</scope>
    <source>
        <strain evidence="2 3">CBS 7118</strain>
    </source>
</reference>
<evidence type="ECO:0000313" key="3">
    <source>
        <dbReference type="Proteomes" id="UP000094819"/>
    </source>
</evidence>
<dbReference type="EMBL" id="AWGH01000012">
    <property type="protein sequence ID" value="ODN95921.1"/>
    <property type="molecule type" value="Genomic_DNA"/>
</dbReference>
<name>A0A1E3J7K8_9TREE</name>
<keyword evidence="3" id="KW-1185">Reference proteome</keyword>
<feature type="domain" description="Retrovirus-related Pol polyprotein from transposon TNT 1-94-like beta-barrel" evidence="1">
    <location>
        <begin position="34"/>
        <end position="89"/>
    </location>
</feature>
<evidence type="ECO:0000259" key="1">
    <source>
        <dbReference type="Pfam" id="PF22936"/>
    </source>
</evidence>
<accession>A0A1E3J7K8</accession>
<dbReference type="RefSeq" id="XP_019031586.1">
    <property type="nucleotide sequence ID" value="XM_019176658.1"/>
</dbReference>
<gene>
    <name evidence="2" type="ORF">L198_04540</name>
</gene>
<dbReference type="OrthoDB" id="422839at2759"/>
<evidence type="ECO:0000313" key="2">
    <source>
        <dbReference type="EMBL" id="ODN95921.1"/>
    </source>
</evidence>
<protein>
    <recommendedName>
        <fullName evidence="1">Retrovirus-related Pol polyprotein from transposon TNT 1-94-like beta-barrel domain-containing protein</fullName>
    </recommendedName>
</protein>
<sequence>MSKAPSGGNEAYRLKLLVVDPARLLWFTTPPKPLLRPVCITVADGSTLVVAGSADVCLLNHEGVVVQVRDVYYVPDLRFNLLSSARLMAIGATVSLHDYAGVASLDGATIFRLQYRFTAWILDVSKVPSPQVECPPRALQVVVAKLSPPAARSGKAAPLEIWHRRLSHLGIGDPTDFRLWHTTTVY</sequence>